<dbReference type="GeneID" id="111083945"/>
<dbReference type="Proteomes" id="UP000694941">
    <property type="component" value="Unplaced"/>
</dbReference>
<dbReference type="Gene3D" id="2.30.180.10">
    <property type="entry name" value="FAS1 domain"/>
    <property type="match status" value="1"/>
</dbReference>
<feature type="domain" description="FAS1" evidence="1">
    <location>
        <begin position="31"/>
        <end position="161"/>
    </location>
</feature>
<evidence type="ECO:0000313" key="3">
    <source>
        <dbReference type="RefSeq" id="XP_022236399.1"/>
    </source>
</evidence>
<dbReference type="InterPro" id="IPR050904">
    <property type="entry name" value="Adhesion/Biosynth-related"/>
</dbReference>
<dbReference type="PANTHER" id="PTHR10900">
    <property type="entry name" value="PERIOSTIN-RELATED"/>
    <property type="match status" value="1"/>
</dbReference>
<organism evidence="2 3">
    <name type="scientific">Limulus polyphemus</name>
    <name type="common">Atlantic horseshoe crab</name>
    <dbReference type="NCBI Taxonomy" id="6850"/>
    <lineage>
        <taxon>Eukaryota</taxon>
        <taxon>Metazoa</taxon>
        <taxon>Ecdysozoa</taxon>
        <taxon>Arthropoda</taxon>
        <taxon>Chelicerata</taxon>
        <taxon>Merostomata</taxon>
        <taxon>Xiphosura</taxon>
        <taxon>Limulidae</taxon>
        <taxon>Limulus</taxon>
    </lineage>
</organism>
<accession>A0ABM1RYE4</accession>
<gene>
    <name evidence="3" type="primary">LOC111083945</name>
</gene>
<dbReference type="SUPFAM" id="SSF82153">
    <property type="entry name" value="FAS1 domain"/>
    <property type="match status" value="1"/>
</dbReference>
<dbReference type="SMART" id="SM00554">
    <property type="entry name" value="FAS1"/>
    <property type="match status" value="1"/>
</dbReference>
<protein>
    <submittedName>
        <fullName evidence="3">Transforming growth factor-beta-induced protein ig-h3-like</fullName>
    </submittedName>
</protein>
<dbReference type="RefSeq" id="XP_022236399.1">
    <property type="nucleotide sequence ID" value="XM_022380691.1"/>
</dbReference>
<reference evidence="3" key="1">
    <citation type="submission" date="2025-08" db="UniProtKB">
        <authorList>
            <consortium name="RefSeq"/>
        </authorList>
    </citation>
    <scope>IDENTIFICATION</scope>
    <source>
        <tissue evidence="3">Muscle</tissue>
    </source>
</reference>
<sequence length="161" mass="17365">VFTVAGARILGVKDLPNSRIFLIDRVLYVPQGDIYTSVAKSPELQNLTRCLQKTGLDTLLKGPGPLTLFAPNDAAFGNLPRRELDQLLNDPGKLRDLLRRHVVGGTFYTAGLSNGMKLKAIGGNDLAIGDEPDCTTVDGVKVNSPDINCNNGVIHMISHML</sequence>
<keyword evidence="2" id="KW-1185">Reference proteome</keyword>
<dbReference type="Pfam" id="PF02469">
    <property type="entry name" value="Fasciclin"/>
    <property type="match status" value="1"/>
</dbReference>
<dbReference type="InterPro" id="IPR000782">
    <property type="entry name" value="FAS1_domain"/>
</dbReference>
<evidence type="ECO:0000259" key="1">
    <source>
        <dbReference type="PROSITE" id="PS50213"/>
    </source>
</evidence>
<dbReference type="InterPro" id="IPR036378">
    <property type="entry name" value="FAS1_dom_sf"/>
</dbReference>
<dbReference type="PANTHER" id="PTHR10900:SF124">
    <property type="entry name" value="FI05614P"/>
    <property type="match status" value="1"/>
</dbReference>
<proteinExistence type="predicted"/>
<name>A0ABM1RYE4_LIMPO</name>
<feature type="non-terminal residue" evidence="3">
    <location>
        <position position="1"/>
    </location>
</feature>
<dbReference type="PROSITE" id="PS50213">
    <property type="entry name" value="FAS1"/>
    <property type="match status" value="1"/>
</dbReference>
<evidence type="ECO:0000313" key="2">
    <source>
        <dbReference type="Proteomes" id="UP000694941"/>
    </source>
</evidence>